<feature type="chain" id="PRO_5046754301" evidence="1">
    <location>
        <begin position="20"/>
        <end position="275"/>
    </location>
</feature>
<reference evidence="3" key="1">
    <citation type="journal article" date="2019" name="Int. J. Syst. Evol. Microbiol.">
        <title>The Global Catalogue of Microorganisms (GCM) 10K type strain sequencing project: providing services to taxonomists for standard genome sequencing and annotation.</title>
        <authorList>
            <consortium name="The Broad Institute Genomics Platform"/>
            <consortium name="The Broad Institute Genome Sequencing Center for Infectious Disease"/>
            <person name="Wu L."/>
            <person name="Ma J."/>
        </authorList>
    </citation>
    <scope>NUCLEOTIDE SEQUENCE [LARGE SCALE GENOMIC DNA]</scope>
    <source>
        <strain evidence="3">CCUG 56098</strain>
    </source>
</reference>
<evidence type="ECO:0000313" key="2">
    <source>
        <dbReference type="EMBL" id="MFD1014441.1"/>
    </source>
</evidence>
<proteinExistence type="predicted"/>
<gene>
    <name evidence="2" type="ORF">ACFQ13_00795</name>
</gene>
<dbReference type="Gene3D" id="2.180.10.10">
    <property type="entry name" value="RHS repeat-associated core"/>
    <property type="match status" value="1"/>
</dbReference>
<name>A0ABW3KLN4_9FLAO</name>
<accession>A0ABW3KLN4</accession>
<comment type="caution">
    <text evidence="2">The sequence shown here is derived from an EMBL/GenBank/DDBJ whole genome shotgun (WGS) entry which is preliminary data.</text>
</comment>
<feature type="signal peptide" evidence="1">
    <location>
        <begin position="1"/>
        <end position="19"/>
    </location>
</feature>
<keyword evidence="3" id="KW-1185">Reference proteome</keyword>
<dbReference type="EMBL" id="JBHTKM010000001">
    <property type="protein sequence ID" value="MFD1014441.1"/>
    <property type="molecule type" value="Genomic_DNA"/>
</dbReference>
<evidence type="ECO:0000313" key="3">
    <source>
        <dbReference type="Proteomes" id="UP001597086"/>
    </source>
</evidence>
<keyword evidence="1" id="KW-0732">Signal</keyword>
<evidence type="ECO:0000256" key="1">
    <source>
        <dbReference type="SAM" id="SignalP"/>
    </source>
</evidence>
<organism evidence="2 3">
    <name type="scientific">Winogradskyella rapida</name>
    <dbReference type="NCBI Taxonomy" id="549701"/>
    <lineage>
        <taxon>Bacteria</taxon>
        <taxon>Pseudomonadati</taxon>
        <taxon>Bacteroidota</taxon>
        <taxon>Flavobacteriia</taxon>
        <taxon>Flavobacteriales</taxon>
        <taxon>Flavobacteriaceae</taxon>
        <taxon>Winogradskyella</taxon>
    </lineage>
</organism>
<protein>
    <submittedName>
        <fullName evidence="2">RHS repeat domain-containing protein</fullName>
    </submittedName>
</protein>
<dbReference type="RefSeq" id="WP_386113192.1">
    <property type="nucleotide sequence ID" value="NZ_JBHTKM010000001.1"/>
</dbReference>
<dbReference type="Proteomes" id="UP001597086">
    <property type="component" value="Unassembled WGS sequence"/>
</dbReference>
<sequence>MKYLLILQILIFFPGANLIAQSSNNNFKPKLKLVKEVIYSVENGELRSRDELFASELCSYTVYDKNEAPLEIGKCHAKGDSYKKTIYVRDEKGNVQKAMMKNATGDLLSYWTYEYDSNGNMIEAKAYDAENNLTKIQFNTYDENGNNTEIRVKNPSINISESNVYEYNSDNKKIKELRYKSDGSLRDTRVYTYDQNGNEDTLIKFNPDGNYIKKVYEYDTMNNLILEKSYDKEGKLKRLTSFERVYDAYGNWITNKRSSQGKLNMVYERLIEYDE</sequence>